<accession>A0A0B7C4Z5</accession>
<protein>
    <submittedName>
        <fullName evidence="2">Uncharacterized protein</fullName>
    </submittedName>
</protein>
<proteinExistence type="predicted"/>
<organism evidence="2">
    <name type="scientific">Arion vulgaris</name>
    <dbReference type="NCBI Taxonomy" id="1028688"/>
    <lineage>
        <taxon>Eukaryota</taxon>
        <taxon>Metazoa</taxon>
        <taxon>Spiralia</taxon>
        <taxon>Lophotrochozoa</taxon>
        <taxon>Mollusca</taxon>
        <taxon>Gastropoda</taxon>
        <taxon>Heterobranchia</taxon>
        <taxon>Euthyneura</taxon>
        <taxon>Panpulmonata</taxon>
        <taxon>Eupulmonata</taxon>
        <taxon>Stylommatophora</taxon>
        <taxon>Helicina</taxon>
        <taxon>Arionoidea</taxon>
        <taxon>Arionidae</taxon>
        <taxon>Arion</taxon>
    </lineage>
</organism>
<feature type="non-terminal residue" evidence="2">
    <location>
        <position position="80"/>
    </location>
</feature>
<name>A0A0B7C4Z5_9EUPU</name>
<evidence type="ECO:0000313" key="2">
    <source>
        <dbReference type="EMBL" id="CEK99711.1"/>
    </source>
</evidence>
<sequence length="80" mass="8854">ESSMSNMEKESGRKELSSSSLFTTPNKSLLETDAMFNSDEDDEMRGSRRLVSAFEIDNKDPQSSMINDSVRSAINSVLDG</sequence>
<feature type="compositionally biased region" description="Basic and acidic residues" evidence="1">
    <location>
        <begin position="7"/>
        <end position="16"/>
    </location>
</feature>
<dbReference type="AlphaFoldDB" id="A0A0B7C4Z5"/>
<evidence type="ECO:0000256" key="1">
    <source>
        <dbReference type="SAM" id="MobiDB-lite"/>
    </source>
</evidence>
<gene>
    <name evidence="2" type="primary">ORF221950</name>
</gene>
<feature type="non-terminal residue" evidence="2">
    <location>
        <position position="1"/>
    </location>
</feature>
<reference evidence="2" key="1">
    <citation type="submission" date="2014-12" db="EMBL/GenBank/DDBJ databases">
        <title>Insight into the proteome of Arion vulgaris.</title>
        <authorList>
            <person name="Aradska J."/>
            <person name="Bulat T."/>
            <person name="Smidak R."/>
            <person name="Sarate P."/>
            <person name="Gangsoo J."/>
            <person name="Sialana F."/>
            <person name="Bilban M."/>
            <person name="Lubec G."/>
        </authorList>
    </citation>
    <scope>NUCLEOTIDE SEQUENCE</scope>
    <source>
        <tissue evidence="2">Skin</tissue>
    </source>
</reference>
<feature type="region of interest" description="Disordered" evidence="1">
    <location>
        <begin position="1"/>
        <end position="45"/>
    </location>
</feature>
<feature type="compositionally biased region" description="Polar residues" evidence="1">
    <location>
        <begin position="17"/>
        <end position="29"/>
    </location>
</feature>
<dbReference type="EMBL" id="HACG01052840">
    <property type="protein sequence ID" value="CEK99711.1"/>
    <property type="molecule type" value="Transcribed_RNA"/>
</dbReference>